<protein>
    <recommendedName>
        <fullName evidence="1">Flagellar protein FlgJ N-terminal domain-containing protein</fullName>
    </recommendedName>
</protein>
<dbReference type="STRING" id="1112.A9D12_06020"/>
<reference evidence="2 3" key="1">
    <citation type="submission" date="2016-05" db="EMBL/GenBank/DDBJ databases">
        <title>Compelete Genome Sequence of Bacteriochlorophyll-Synthesizing Bacterium Porphyrobacter neustonensis DSM 9434.</title>
        <authorList>
            <person name="Shi X.-L."/>
            <person name="Wu Y.-H."/>
            <person name="Cheng H."/>
            <person name="Xu L."/>
            <person name="Zhang X.-Q."/>
            <person name="Wang C.-S."/>
            <person name="Xu X.-W."/>
        </authorList>
    </citation>
    <scope>NUCLEOTIDE SEQUENCE [LARGE SCALE GENOMIC DNA]</scope>
    <source>
        <strain evidence="2 3">DSM 9434</strain>
    </source>
</reference>
<dbReference type="EMBL" id="CP016033">
    <property type="protein sequence ID" value="ANK12577.1"/>
    <property type="molecule type" value="Genomic_DNA"/>
</dbReference>
<feature type="domain" description="Flagellar protein FlgJ N-terminal" evidence="1">
    <location>
        <begin position="41"/>
        <end position="86"/>
    </location>
</feature>
<evidence type="ECO:0000313" key="2">
    <source>
        <dbReference type="EMBL" id="ANK12577.1"/>
    </source>
</evidence>
<organism evidence="2 3">
    <name type="scientific">Erythrobacter neustonensis</name>
    <dbReference type="NCBI Taxonomy" id="1112"/>
    <lineage>
        <taxon>Bacteria</taxon>
        <taxon>Pseudomonadati</taxon>
        <taxon>Pseudomonadota</taxon>
        <taxon>Alphaproteobacteria</taxon>
        <taxon>Sphingomonadales</taxon>
        <taxon>Erythrobacteraceae</taxon>
        <taxon>Erythrobacter/Porphyrobacter group</taxon>
        <taxon>Erythrobacter</taxon>
    </lineage>
</organism>
<dbReference type="InterPro" id="IPR019301">
    <property type="entry name" value="Flagellar_prot_FlgJ_N"/>
</dbReference>
<evidence type="ECO:0000259" key="1">
    <source>
        <dbReference type="Pfam" id="PF10135"/>
    </source>
</evidence>
<dbReference type="Pfam" id="PF10135">
    <property type="entry name" value="Rod-binding"/>
    <property type="match status" value="1"/>
</dbReference>
<keyword evidence="3" id="KW-1185">Reference proteome</keyword>
<dbReference type="RefSeq" id="WP_068350487.1">
    <property type="nucleotide sequence ID" value="NZ_CP016033.1"/>
</dbReference>
<proteinExistence type="predicted"/>
<dbReference type="AlphaFoldDB" id="A0A192D3T8"/>
<dbReference type="Proteomes" id="UP000078263">
    <property type="component" value="Chromosome"/>
</dbReference>
<name>A0A192D3T8_9SPHN</name>
<accession>A0A192D3T8</accession>
<sequence length="99" mass="10265">MIGPLGPVRGAAAPALSPERAALREAAEGFEAIMVRKMLASARAASFAQETPLTGGGMQQFQTMRDEHFADIAAASGTLGFARSIEASLAQYLPVKGDS</sequence>
<evidence type="ECO:0000313" key="3">
    <source>
        <dbReference type="Proteomes" id="UP000078263"/>
    </source>
</evidence>
<gene>
    <name evidence="2" type="ORF">A9D12_06020</name>
</gene>
<dbReference type="OrthoDB" id="8481704at2"/>
<dbReference type="KEGG" id="pns:A9D12_06020"/>